<accession>A0A644TUY7</accession>
<dbReference type="EC" id="1.1.1.14" evidence="4"/>
<sequence>MKAWMFYDFGDMRLEEIPDPVAKPGWVVCKVRRVQPSITDAQRAIGIKTMGFEEMSEVLKTKRPVQMLGHEMSAEVIEVGDGVTKFKVGDVVLTSGHIPCGTCDWCKLGRDSWCSKKINIGITIPGAFAEKIALPETGLLLAPKGLDDASITCLQPLSTTVAGIRDSNLKPGQTVAITGQGVMGLYMLQAARMNGAGAVYVTDVRDEVLSLSKKYKADAIINANRVDPVEEILKLTHGKGVDVVFECAGGHPGQGMSGHTTLHQAFKMVRLGGSVVQLAGLVGEIKLDAQLLRTKGIKWIFIEGHGNDTTSIGAQWVSSGRIDVKTLVTNELFGIEKLPEVFEITRNKEKYQATNPCQLVLIK</sequence>
<dbReference type="InterPro" id="IPR011032">
    <property type="entry name" value="GroES-like_sf"/>
</dbReference>
<dbReference type="AlphaFoldDB" id="A0A644TUY7"/>
<dbReference type="SUPFAM" id="SSF50129">
    <property type="entry name" value="GroES-like"/>
    <property type="match status" value="1"/>
</dbReference>
<evidence type="ECO:0000313" key="4">
    <source>
        <dbReference type="EMBL" id="MPL70793.1"/>
    </source>
</evidence>
<dbReference type="InterPro" id="IPR013154">
    <property type="entry name" value="ADH-like_N"/>
</dbReference>
<dbReference type="Pfam" id="PF08240">
    <property type="entry name" value="ADH_N"/>
    <property type="match status" value="1"/>
</dbReference>
<protein>
    <submittedName>
        <fullName evidence="4">Sorbitol dehydrogenase</fullName>
        <ecNumber evidence="4">1.1.1.14</ecNumber>
    </submittedName>
</protein>
<gene>
    <name evidence="4" type="primary">gutB_2</name>
    <name evidence="4" type="ORF">SDC9_16555</name>
</gene>
<dbReference type="InterPro" id="IPR036291">
    <property type="entry name" value="NAD(P)-bd_dom_sf"/>
</dbReference>
<organism evidence="4">
    <name type="scientific">bioreactor metagenome</name>
    <dbReference type="NCBI Taxonomy" id="1076179"/>
    <lineage>
        <taxon>unclassified sequences</taxon>
        <taxon>metagenomes</taxon>
        <taxon>ecological metagenomes</taxon>
    </lineage>
</organism>
<dbReference type="PANTHER" id="PTHR43401">
    <property type="entry name" value="L-THREONINE 3-DEHYDROGENASE"/>
    <property type="match status" value="1"/>
</dbReference>
<dbReference type="InterPro" id="IPR013149">
    <property type="entry name" value="ADH-like_C"/>
</dbReference>
<keyword evidence="1 4" id="KW-0560">Oxidoreductase</keyword>
<proteinExistence type="predicted"/>
<evidence type="ECO:0000259" key="2">
    <source>
        <dbReference type="Pfam" id="PF00107"/>
    </source>
</evidence>
<dbReference type="PANTHER" id="PTHR43401:SF2">
    <property type="entry name" value="L-THREONINE 3-DEHYDROGENASE"/>
    <property type="match status" value="1"/>
</dbReference>
<feature type="domain" description="Alcohol dehydrogenase-like C-terminal" evidence="2">
    <location>
        <begin position="183"/>
        <end position="299"/>
    </location>
</feature>
<dbReference type="Pfam" id="PF00107">
    <property type="entry name" value="ADH_zinc_N"/>
    <property type="match status" value="1"/>
</dbReference>
<name>A0A644TUY7_9ZZZZ</name>
<dbReference type="GO" id="GO:0003939">
    <property type="term" value="F:L-iditol 2-dehydrogenase (NAD+) activity"/>
    <property type="evidence" value="ECO:0007669"/>
    <property type="project" value="UniProtKB-EC"/>
</dbReference>
<dbReference type="InterPro" id="IPR050129">
    <property type="entry name" value="Zn_alcohol_dh"/>
</dbReference>
<dbReference type="Gene3D" id="3.40.50.720">
    <property type="entry name" value="NAD(P)-binding Rossmann-like Domain"/>
    <property type="match status" value="1"/>
</dbReference>
<dbReference type="EMBL" id="VSSQ01000055">
    <property type="protein sequence ID" value="MPL70793.1"/>
    <property type="molecule type" value="Genomic_DNA"/>
</dbReference>
<evidence type="ECO:0000256" key="1">
    <source>
        <dbReference type="ARBA" id="ARBA00023002"/>
    </source>
</evidence>
<dbReference type="SUPFAM" id="SSF51735">
    <property type="entry name" value="NAD(P)-binding Rossmann-fold domains"/>
    <property type="match status" value="1"/>
</dbReference>
<reference evidence="4" key="1">
    <citation type="submission" date="2019-08" db="EMBL/GenBank/DDBJ databases">
        <authorList>
            <person name="Kucharzyk K."/>
            <person name="Murdoch R.W."/>
            <person name="Higgins S."/>
            <person name="Loffler F."/>
        </authorList>
    </citation>
    <scope>NUCLEOTIDE SEQUENCE</scope>
</reference>
<dbReference type="Gene3D" id="3.90.180.10">
    <property type="entry name" value="Medium-chain alcohol dehydrogenases, catalytic domain"/>
    <property type="match status" value="1"/>
</dbReference>
<feature type="domain" description="Alcohol dehydrogenase-like N-terminal" evidence="3">
    <location>
        <begin position="24"/>
        <end position="143"/>
    </location>
</feature>
<comment type="caution">
    <text evidence="4">The sequence shown here is derived from an EMBL/GenBank/DDBJ whole genome shotgun (WGS) entry which is preliminary data.</text>
</comment>
<evidence type="ECO:0000259" key="3">
    <source>
        <dbReference type="Pfam" id="PF08240"/>
    </source>
</evidence>